<dbReference type="InterPro" id="IPR036388">
    <property type="entry name" value="WH-like_DNA-bd_sf"/>
</dbReference>
<dbReference type="Pfam" id="PF00196">
    <property type="entry name" value="GerE"/>
    <property type="match status" value="1"/>
</dbReference>
<dbReference type="Proteomes" id="UP001499959">
    <property type="component" value="Unassembled WGS sequence"/>
</dbReference>
<keyword evidence="7" id="KW-1185">Reference proteome</keyword>
<dbReference type="PANTHER" id="PTHR44688:SF16">
    <property type="entry name" value="DNA-BINDING TRANSCRIPTIONAL ACTIVATOR DEVR_DOSR"/>
    <property type="match status" value="1"/>
</dbReference>
<evidence type="ECO:0000313" key="6">
    <source>
        <dbReference type="EMBL" id="GAA4801138.1"/>
    </source>
</evidence>
<dbReference type="RefSeq" id="WP_345304118.1">
    <property type="nucleotide sequence ID" value="NZ_BAABJE010000015.1"/>
</dbReference>
<dbReference type="CDD" id="cd06170">
    <property type="entry name" value="LuxR_C_like"/>
    <property type="match status" value="1"/>
</dbReference>
<dbReference type="Gene3D" id="1.10.10.10">
    <property type="entry name" value="Winged helix-like DNA-binding domain superfamily/Winged helix DNA-binding domain"/>
    <property type="match status" value="1"/>
</dbReference>
<sequence length="159" mass="17208">MNIRKESTASQGAQAAAPAAAVLAEFSLDNTPCMVVVEDGPLDPASDDRNDASGRRLGSLDLGGRRYAVFARPVPAAPSGGPDTDPLAALTARELQIVRLVCLGCVNKQIADRLRISEYTVKTYLKQIFCKLNVHSRSAMVFRCASWATVDILQREHHD</sequence>
<gene>
    <name evidence="6" type="ORF">GCM10023307_29630</name>
</gene>
<proteinExistence type="predicted"/>
<reference evidence="7" key="1">
    <citation type="journal article" date="2019" name="Int. J. Syst. Evol. Microbiol.">
        <title>The Global Catalogue of Microorganisms (GCM) 10K type strain sequencing project: providing services to taxonomists for standard genome sequencing and annotation.</title>
        <authorList>
            <consortium name="The Broad Institute Genomics Platform"/>
            <consortium name="The Broad Institute Genome Sequencing Center for Infectious Disease"/>
            <person name="Wu L."/>
            <person name="Ma J."/>
        </authorList>
    </citation>
    <scope>NUCLEOTIDE SEQUENCE [LARGE SCALE GENOMIC DNA]</scope>
    <source>
        <strain evidence="7">JCM 18204</strain>
    </source>
</reference>
<dbReference type="SMART" id="SM00421">
    <property type="entry name" value="HTH_LUXR"/>
    <property type="match status" value="1"/>
</dbReference>
<evidence type="ECO:0000256" key="4">
    <source>
        <dbReference type="SAM" id="MobiDB-lite"/>
    </source>
</evidence>
<accession>A0ABP9BVI9</accession>
<keyword evidence="1" id="KW-0805">Transcription regulation</keyword>
<evidence type="ECO:0000256" key="2">
    <source>
        <dbReference type="ARBA" id="ARBA00023125"/>
    </source>
</evidence>
<evidence type="ECO:0000259" key="5">
    <source>
        <dbReference type="PROSITE" id="PS50043"/>
    </source>
</evidence>
<protein>
    <recommendedName>
        <fullName evidence="5">HTH luxR-type domain-containing protein</fullName>
    </recommendedName>
</protein>
<dbReference type="PANTHER" id="PTHR44688">
    <property type="entry name" value="DNA-BINDING TRANSCRIPTIONAL ACTIVATOR DEVR_DOSR"/>
    <property type="match status" value="1"/>
</dbReference>
<dbReference type="InterPro" id="IPR000792">
    <property type="entry name" value="Tscrpt_reg_LuxR_C"/>
</dbReference>
<feature type="domain" description="HTH luxR-type" evidence="5">
    <location>
        <begin position="83"/>
        <end position="148"/>
    </location>
</feature>
<feature type="region of interest" description="Disordered" evidence="4">
    <location>
        <begin position="39"/>
        <end position="58"/>
    </location>
</feature>
<keyword evidence="2" id="KW-0238">DNA-binding</keyword>
<dbReference type="SUPFAM" id="SSF46894">
    <property type="entry name" value="C-terminal effector domain of the bipartite response regulators"/>
    <property type="match status" value="1"/>
</dbReference>
<dbReference type="PRINTS" id="PR00038">
    <property type="entry name" value="HTHLUXR"/>
</dbReference>
<comment type="caution">
    <text evidence="6">The sequence shown here is derived from an EMBL/GenBank/DDBJ whole genome shotgun (WGS) entry which is preliminary data.</text>
</comment>
<evidence type="ECO:0000256" key="3">
    <source>
        <dbReference type="ARBA" id="ARBA00023163"/>
    </source>
</evidence>
<evidence type="ECO:0000256" key="1">
    <source>
        <dbReference type="ARBA" id="ARBA00023015"/>
    </source>
</evidence>
<dbReference type="EMBL" id="BAABJE010000015">
    <property type="protein sequence ID" value="GAA4801138.1"/>
    <property type="molecule type" value="Genomic_DNA"/>
</dbReference>
<organism evidence="6 7">
    <name type="scientific">Lysobacter hankyongensis</name>
    <dbReference type="NCBI Taxonomy" id="1176535"/>
    <lineage>
        <taxon>Bacteria</taxon>
        <taxon>Pseudomonadati</taxon>
        <taxon>Pseudomonadota</taxon>
        <taxon>Gammaproteobacteria</taxon>
        <taxon>Lysobacterales</taxon>
        <taxon>Lysobacteraceae</taxon>
        <taxon>Lysobacter</taxon>
    </lineage>
</organism>
<dbReference type="InterPro" id="IPR016032">
    <property type="entry name" value="Sig_transdc_resp-reg_C-effctor"/>
</dbReference>
<dbReference type="PROSITE" id="PS50043">
    <property type="entry name" value="HTH_LUXR_2"/>
    <property type="match status" value="1"/>
</dbReference>
<keyword evidence="3" id="KW-0804">Transcription</keyword>
<evidence type="ECO:0000313" key="7">
    <source>
        <dbReference type="Proteomes" id="UP001499959"/>
    </source>
</evidence>
<name>A0ABP9BVI9_9GAMM</name>